<evidence type="ECO:0008006" key="3">
    <source>
        <dbReference type="Google" id="ProtNLM"/>
    </source>
</evidence>
<dbReference type="PANTHER" id="PTHR33939">
    <property type="entry name" value="PROTEIN CBG22215"/>
    <property type="match status" value="1"/>
</dbReference>
<dbReference type="InterPro" id="IPR036397">
    <property type="entry name" value="RNaseH_sf"/>
</dbReference>
<dbReference type="PANTHER" id="PTHR33939:SF1">
    <property type="entry name" value="DUF4371 DOMAIN-CONTAINING PROTEIN"/>
    <property type="match status" value="1"/>
</dbReference>
<dbReference type="EMBL" id="JANEYG010000186">
    <property type="protein sequence ID" value="KAJ8911495.1"/>
    <property type="molecule type" value="Genomic_DNA"/>
</dbReference>
<dbReference type="Gene3D" id="3.30.420.10">
    <property type="entry name" value="Ribonuclease H-like superfamily/Ribonuclease H"/>
    <property type="match status" value="1"/>
</dbReference>
<reference evidence="1 2" key="1">
    <citation type="journal article" date="2023" name="Insect Mol. Biol.">
        <title>Genome sequencing provides insights into the evolution of gene families encoding plant cell wall-degrading enzymes in longhorned beetles.</title>
        <authorList>
            <person name="Shin N.R."/>
            <person name="Okamura Y."/>
            <person name="Kirsch R."/>
            <person name="Pauchet Y."/>
        </authorList>
    </citation>
    <scope>NUCLEOTIDE SEQUENCE [LARGE SCALE GENOMIC DNA]</scope>
    <source>
        <strain evidence="1">EAD_L_NR</strain>
    </source>
</reference>
<organism evidence="1 2">
    <name type="scientific">Exocentrus adspersus</name>
    <dbReference type="NCBI Taxonomy" id="1586481"/>
    <lineage>
        <taxon>Eukaryota</taxon>
        <taxon>Metazoa</taxon>
        <taxon>Ecdysozoa</taxon>
        <taxon>Arthropoda</taxon>
        <taxon>Hexapoda</taxon>
        <taxon>Insecta</taxon>
        <taxon>Pterygota</taxon>
        <taxon>Neoptera</taxon>
        <taxon>Endopterygota</taxon>
        <taxon>Coleoptera</taxon>
        <taxon>Polyphaga</taxon>
        <taxon>Cucujiformia</taxon>
        <taxon>Chrysomeloidea</taxon>
        <taxon>Cerambycidae</taxon>
        <taxon>Lamiinae</taxon>
        <taxon>Acanthocinini</taxon>
        <taxon>Exocentrus</taxon>
    </lineage>
</organism>
<proteinExistence type="predicted"/>
<name>A0AAV8VBW7_9CUCU</name>
<gene>
    <name evidence="1" type="ORF">NQ315_010867</name>
</gene>
<evidence type="ECO:0000313" key="1">
    <source>
        <dbReference type="EMBL" id="KAJ8911495.1"/>
    </source>
</evidence>
<keyword evidence="2" id="KW-1185">Reference proteome</keyword>
<sequence length="168" mass="19521">MKVGLYRVTTFLNDQYGYLLNRCIYDVEDTHTDRLKSCHPVYYLDETWLNEGHTKQTIWQDTTIRSKRQAFIEGLSTGLKNPSGKDCRLIILHIGSDSGFVDDCLPVFDGKKSTDYHEEMNSTVFEQWFESMLKNLPQNSLIVMDNASYHSRRTEKIPSTGTRKKDIQ</sequence>
<dbReference type="Proteomes" id="UP001159042">
    <property type="component" value="Unassembled WGS sequence"/>
</dbReference>
<comment type="caution">
    <text evidence="1">The sequence shown here is derived from an EMBL/GenBank/DDBJ whole genome shotgun (WGS) entry which is preliminary data.</text>
</comment>
<dbReference type="GO" id="GO:0003676">
    <property type="term" value="F:nucleic acid binding"/>
    <property type="evidence" value="ECO:0007669"/>
    <property type="project" value="InterPro"/>
</dbReference>
<evidence type="ECO:0000313" key="2">
    <source>
        <dbReference type="Proteomes" id="UP001159042"/>
    </source>
</evidence>
<dbReference type="AlphaFoldDB" id="A0AAV8VBW7"/>
<protein>
    <recommendedName>
        <fullName evidence="3">Tc1-like transposase DDE domain-containing protein</fullName>
    </recommendedName>
</protein>
<accession>A0AAV8VBW7</accession>